<dbReference type="EMBL" id="JACVVK020000055">
    <property type="protein sequence ID" value="KAK7497870.1"/>
    <property type="molecule type" value="Genomic_DNA"/>
</dbReference>
<reference evidence="1 2" key="1">
    <citation type="journal article" date="2023" name="Sci. Data">
        <title>Genome assembly of the Korean intertidal mud-creeper Batillaria attramentaria.</title>
        <authorList>
            <person name="Patra A.K."/>
            <person name="Ho P.T."/>
            <person name="Jun S."/>
            <person name="Lee S.J."/>
            <person name="Kim Y."/>
            <person name="Won Y.J."/>
        </authorList>
    </citation>
    <scope>NUCLEOTIDE SEQUENCE [LARGE SCALE GENOMIC DNA]</scope>
    <source>
        <strain evidence="1">Wonlab-2016</strain>
    </source>
</reference>
<sequence>MISDSRADGLSHGGSEVRGGRTGRTIWRVGCVTFYVRGRLVDTFTERRCLCHGVRPLNLICLSSVVSPAASLRMDSVGLDLKLTSLTASYVGIQVTTNKDVKFDLGIRAALLKLRH</sequence>
<dbReference type="AlphaFoldDB" id="A0ABD0LEH1"/>
<comment type="caution">
    <text evidence="1">The sequence shown here is derived from an EMBL/GenBank/DDBJ whole genome shotgun (WGS) entry which is preliminary data.</text>
</comment>
<dbReference type="Proteomes" id="UP001519460">
    <property type="component" value="Unassembled WGS sequence"/>
</dbReference>
<keyword evidence="2" id="KW-1185">Reference proteome</keyword>
<protein>
    <submittedName>
        <fullName evidence="1">Uncharacterized protein</fullName>
    </submittedName>
</protein>
<organism evidence="1 2">
    <name type="scientific">Batillaria attramentaria</name>
    <dbReference type="NCBI Taxonomy" id="370345"/>
    <lineage>
        <taxon>Eukaryota</taxon>
        <taxon>Metazoa</taxon>
        <taxon>Spiralia</taxon>
        <taxon>Lophotrochozoa</taxon>
        <taxon>Mollusca</taxon>
        <taxon>Gastropoda</taxon>
        <taxon>Caenogastropoda</taxon>
        <taxon>Sorbeoconcha</taxon>
        <taxon>Cerithioidea</taxon>
        <taxon>Batillariidae</taxon>
        <taxon>Batillaria</taxon>
    </lineage>
</organism>
<evidence type="ECO:0000313" key="2">
    <source>
        <dbReference type="Proteomes" id="UP001519460"/>
    </source>
</evidence>
<evidence type="ECO:0000313" key="1">
    <source>
        <dbReference type="EMBL" id="KAK7497870.1"/>
    </source>
</evidence>
<proteinExistence type="predicted"/>
<name>A0ABD0LEH1_9CAEN</name>
<gene>
    <name evidence="1" type="ORF">BaRGS_00011004</name>
</gene>
<accession>A0ABD0LEH1</accession>